<dbReference type="EMBL" id="VUNF01000028">
    <property type="protein sequence ID" value="MST78413.1"/>
    <property type="molecule type" value="Genomic_DNA"/>
</dbReference>
<evidence type="ECO:0000313" key="1">
    <source>
        <dbReference type="EMBL" id="MST78413.1"/>
    </source>
</evidence>
<protein>
    <submittedName>
        <fullName evidence="1">Phage portal protein</fullName>
    </submittedName>
</protein>
<dbReference type="NCBIfam" id="TIGR01537">
    <property type="entry name" value="portal_HK97"/>
    <property type="match status" value="1"/>
</dbReference>
<organism evidence="1 2">
    <name type="scientific">Segatella copri</name>
    <dbReference type="NCBI Taxonomy" id="165179"/>
    <lineage>
        <taxon>Bacteria</taxon>
        <taxon>Pseudomonadati</taxon>
        <taxon>Bacteroidota</taxon>
        <taxon>Bacteroidia</taxon>
        <taxon>Bacteroidales</taxon>
        <taxon>Prevotellaceae</taxon>
        <taxon>Segatella</taxon>
    </lineage>
</organism>
<dbReference type="Gene3D" id="3.40.140.120">
    <property type="match status" value="1"/>
</dbReference>
<dbReference type="AlphaFoldDB" id="A0A6I2U110"/>
<dbReference type="InterPro" id="IPR006427">
    <property type="entry name" value="Portal_HK97"/>
</dbReference>
<name>A0A6I2U110_9BACT</name>
<dbReference type="Pfam" id="PF04860">
    <property type="entry name" value="Phage_portal"/>
    <property type="match status" value="1"/>
</dbReference>
<dbReference type="InterPro" id="IPR006944">
    <property type="entry name" value="Phage/GTA_portal"/>
</dbReference>
<dbReference type="RefSeq" id="WP_154482449.1">
    <property type="nucleotide sequence ID" value="NZ_VUNF01000028.1"/>
</dbReference>
<dbReference type="Gene3D" id="1.20.1270.210">
    <property type="match status" value="1"/>
</dbReference>
<comment type="caution">
    <text evidence="1">The sequence shown here is derived from an EMBL/GenBank/DDBJ whole genome shotgun (WGS) entry which is preliminary data.</text>
</comment>
<gene>
    <name evidence="1" type="ORF">FYJ72_12245</name>
</gene>
<sequence>MDKDKKRSPILRGLFGVREKRSEEDSSSSSGFYGDGSLLFGALSNAQYGGMNIPALFACTQLISDGVASLPIVIKKKSARGKTSVVKNHPVGDLFDDKNNILTKFDILKLIVQSVILRGNAFVYIEHTNEGLPKALRFLESSDVTIVYTKERNELYYQIPMLGKMRVKPSDMLHFKKNTYDGVHGISLLNFAKRTISIASATDNQSESFFKNGGNLSGVIKSQNVMSAKQRHDILSSWASTYSNGSNGVCILPFGMEYQPISISSKDAQQIESRQFNVEDICRFFNVNPVLLGLANHSSYSNLEDVQNDFLVHTLQPWITMIENELDRKLLNNAETNLKIILDTNSVLRANKQAQANYYSTMISSGILSRNEARKDLGMNEVEGGDELVIPYTDIAQNTIGKDENPSE</sequence>
<dbReference type="Gene3D" id="3.30.1120.70">
    <property type="match status" value="1"/>
</dbReference>
<reference evidence="1 2" key="1">
    <citation type="submission" date="2019-08" db="EMBL/GenBank/DDBJ databases">
        <title>In-depth cultivation of the pig gut microbiome towards novel bacterial diversity and tailored functional studies.</title>
        <authorList>
            <person name="Wylensek D."/>
            <person name="Hitch T.C.A."/>
            <person name="Clavel T."/>
        </authorList>
    </citation>
    <scope>NUCLEOTIDE SEQUENCE [LARGE SCALE GENOMIC DNA]</scope>
    <source>
        <strain evidence="1 2">LKV-178-WT-2C</strain>
    </source>
</reference>
<evidence type="ECO:0000313" key="2">
    <source>
        <dbReference type="Proteomes" id="UP000450161"/>
    </source>
</evidence>
<proteinExistence type="predicted"/>
<dbReference type="Proteomes" id="UP000450161">
    <property type="component" value="Unassembled WGS sequence"/>
</dbReference>
<accession>A0A6I2U110</accession>